<protein>
    <submittedName>
        <fullName evidence="1">Uncharacterized protein</fullName>
    </submittedName>
</protein>
<organism evidence="1 2">
    <name type="scientific">Veillonella nakazawae</name>
    <dbReference type="NCBI Taxonomy" id="2682456"/>
    <lineage>
        <taxon>Bacteria</taxon>
        <taxon>Bacillati</taxon>
        <taxon>Bacillota</taxon>
        <taxon>Negativicutes</taxon>
        <taxon>Veillonellales</taxon>
        <taxon>Veillonellaceae</taxon>
        <taxon>Veillonella</taxon>
    </lineage>
</organism>
<dbReference type="EMBL" id="AP022321">
    <property type="protein sequence ID" value="BBU33680.1"/>
    <property type="molecule type" value="Genomic_DNA"/>
</dbReference>
<name>A0ABM7H9K1_9FIRM</name>
<evidence type="ECO:0000313" key="1">
    <source>
        <dbReference type="EMBL" id="BBU33680.1"/>
    </source>
</evidence>
<reference evidence="1 2" key="1">
    <citation type="journal article" date="2020" name="Int. J. Syst. Evol. Microbiol.">
        <title>Veillonella nakazawae sp. nov., an anaerobic gram-negative coccus isolated from the oral cavity of Japanese children.</title>
        <authorList>
            <person name="Mashima I."/>
            <person name="Theodorea C.F."/>
            <person name="Djais A.A."/>
            <person name="Kunihiro T."/>
            <person name="Kawamura Y."/>
            <person name="Otomo M."/>
            <person name="Saitoh M."/>
            <person name="Tamai R."/>
            <person name="Kiyoura Y."/>
        </authorList>
    </citation>
    <scope>NUCLEOTIDE SEQUENCE [LARGE SCALE GENOMIC DNA]</scope>
    <source>
        <strain evidence="1 2">T1-7</strain>
    </source>
</reference>
<keyword evidence="2" id="KW-1185">Reference proteome</keyword>
<evidence type="ECO:0000313" key="2">
    <source>
        <dbReference type="Proteomes" id="UP000509249"/>
    </source>
</evidence>
<dbReference type="Proteomes" id="UP000509249">
    <property type="component" value="Chromosome"/>
</dbReference>
<proteinExistence type="predicted"/>
<sequence>MNIRMAIMAAIIGSTTVFTVHGADVSIPGANPKMPAVVYADNIVDQAKVEKTVKQLESALDKKFASELSVDDKNRVKRNILNKGALDYKAHNYNSSIYVLSGENRSIQFSLPTTSNRSLVANRGEGFTKYAMSNLGMIGIEVEPVKNTGIWAESGKSYDELTVEDMKAAFSKHNPGSSNAFIDGGKFTYPGIENGTWDVATSQGRAGKNTISTINFTLKNKPNYMYHIGIVNSDKNANYKRDLGLLANYTIPSIMEKPMITIPTTVETLGDFTYHKINGTVLKQDMVKDSGSIRVYETEGLAHLLLVDPIKKGISRNEVLSMALVNHVFPKQDEKVGKVNVYTVWHNNTPGILLDVQYPSRKAMEISYITRNDKNLFIQTIIANQHKKDISRDDIINLLIDVKMNGETLDSTSVISPLPEYDF</sequence>
<gene>
    <name evidence="1" type="ORF">VEIT17_01260</name>
</gene>
<dbReference type="RefSeq" id="WP_178884200.1">
    <property type="nucleotide sequence ID" value="NZ_AP022321.1"/>
</dbReference>
<accession>A0ABM7H9K1</accession>